<accession>A0ABS7DBW8</accession>
<dbReference type="Proteomes" id="UP000812277">
    <property type="component" value="Unassembled WGS sequence"/>
</dbReference>
<evidence type="ECO:0000256" key="1">
    <source>
        <dbReference type="SAM" id="MobiDB-lite"/>
    </source>
</evidence>
<dbReference type="RefSeq" id="WP_219874493.1">
    <property type="nucleotide sequence ID" value="NZ_JAHZIJ010000022.1"/>
</dbReference>
<reference evidence="3 4" key="1">
    <citation type="submission" date="2021-07" db="EMBL/GenBank/DDBJ databases">
        <title>Paenibacillus radiodurans sp. nov., isolated from the southeastern edge of Tengger Desert.</title>
        <authorList>
            <person name="Zhang G."/>
        </authorList>
    </citation>
    <scope>NUCLEOTIDE SEQUENCE [LARGE SCALE GENOMIC DNA]</scope>
    <source>
        <strain evidence="3 4">DT7-4</strain>
    </source>
</reference>
<organism evidence="3 4">
    <name type="scientific">Paenibacillus oenotherae</name>
    <dbReference type="NCBI Taxonomy" id="1435645"/>
    <lineage>
        <taxon>Bacteria</taxon>
        <taxon>Bacillati</taxon>
        <taxon>Bacillota</taxon>
        <taxon>Bacilli</taxon>
        <taxon>Bacillales</taxon>
        <taxon>Paenibacillaceae</taxon>
        <taxon>Paenibacillus</taxon>
    </lineage>
</organism>
<feature type="region of interest" description="Disordered" evidence="1">
    <location>
        <begin position="152"/>
        <end position="175"/>
    </location>
</feature>
<keyword evidence="2" id="KW-1133">Transmembrane helix</keyword>
<evidence type="ECO:0000313" key="4">
    <source>
        <dbReference type="Proteomes" id="UP000812277"/>
    </source>
</evidence>
<sequence length="175" mass="19069">MRHAKETMLWNRGAGLQAESGAARAAIALALMLSALVWLEGAGVMLSAATYVIVAALAFVAACYLSNRSSSTRMMQISSIYGDEIDEAVRRAINREVIRVTSRRVGDGQIQHTLQLAIYRLEELAVKDLIQSIDPDAVVCVIPINRWRELGEGGSKPRRSGRLPGVSKYGNKLSD</sequence>
<feature type="transmembrane region" description="Helical" evidence="2">
    <location>
        <begin position="21"/>
        <end position="39"/>
    </location>
</feature>
<keyword evidence="4" id="KW-1185">Reference proteome</keyword>
<keyword evidence="2" id="KW-0472">Membrane</keyword>
<evidence type="ECO:0000256" key="2">
    <source>
        <dbReference type="SAM" id="Phobius"/>
    </source>
</evidence>
<protein>
    <submittedName>
        <fullName evidence="3">Uncharacterized protein</fullName>
    </submittedName>
</protein>
<name>A0ABS7DBW8_9BACL</name>
<gene>
    <name evidence="3" type="ORF">K0T92_21200</name>
</gene>
<dbReference type="EMBL" id="JAHZIJ010000022">
    <property type="protein sequence ID" value="MBW7477238.1"/>
    <property type="molecule type" value="Genomic_DNA"/>
</dbReference>
<comment type="caution">
    <text evidence="3">The sequence shown here is derived from an EMBL/GenBank/DDBJ whole genome shotgun (WGS) entry which is preliminary data.</text>
</comment>
<keyword evidence="2" id="KW-0812">Transmembrane</keyword>
<evidence type="ECO:0000313" key="3">
    <source>
        <dbReference type="EMBL" id="MBW7477238.1"/>
    </source>
</evidence>
<proteinExistence type="predicted"/>
<feature type="transmembrane region" description="Helical" evidence="2">
    <location>
        <begin position="45"/>
        <end position="65"/>
    </location>
</feature>